<accession>A0A2T9YH50</accession>
<dbReference type="AlphaFoldDB" id="A0A2T9YH50"/>
<dbReference type="InterPro" id="IPR043198">
    <property type="entry name" value="Cyclin/Ssn8"/>
</dbReference>
<proteinExistence type="predicted"/>
<dbReference type="OrthoDB" id="25002at2759"/>
<comment type="caution">
    <text evidence="2">The sequence shown here is derived from an EMBL/GenBank/DDBJ whole genome shotgun (WGS) entry which is preliminary data.</text>
</comment>
<reference evidence="2 3" key="1">
    <citation type="journal article" date="2018" name="MBio">
        <title>Comparative Genomics Reveals the Core Gene Toolbox for the Fungus-Insect Symbiosis.</title>
        <authorList>
            <person name="Wang Y."/>
            <person name="Stata M."/>
            <person name="Wang W."/>
            <person name="Stajich J.E."/>
            <person name="White M.M."/>
            <person name="Moncalvo J.M."/>
        </authorList>
    </citation>
    <scope>NUCLEOTIDE SEQUENCE [LARGE SCALE GENOMIC DNA]</scope>
    <source>
        <strain evidence="2 3">SWE-8-4</strain>
    </source>
</reference>
<dbReference type="SUPFAM" id="SSF47954">
    <property type="entry name" value="Cyclin-like"/>
    <property type="match status" value="2"/>
</dbReference>
<evidence type="ECO:0000313" key="3">
    <source>
        <dbReference type="Proteomes" id="UP000245383"/>
    </source>
</evidence>
<dbReference type="Gene3D" id="1.10.472.10">
    <property type="entry name" value="Cyclin-like"/>
    <property type="match status" value="2"/>
</dbReference>
<organism evidence="2 3">
    <name type="scientific">Smittium simulii</name>
    <dbReference type="NCBI Taxonomy" id="133385"/>
    <lineage>
        <taxon>Eukaryota</taxon>
        <taxon>Fungi</taxon>
        <taxon>Fungi incertae sedis</taxon>
        <taxon>Zoopagomycota</taxon>
        <taxon>Kickxellomycotina</taxon>
        <taxon>Harpellomycetes</taxon>
        <taxon>Harpellales</taxon>
        <taxon>Legeriomycetaceae</taxon>
        <taxon>Smittium</taxon>
    </lineage>
</organism>
<dbReference type="GO" id="GO:0016538">
    <property type="term" value="F:cyclin-dependent protein serine/threonine kinase regulator activity"/>
    <property type="evidence" value="ECO:0007669"/>
    <property type="project" value="InterPro"/>
</dbReference>
<keyword evidence="3" id="KW-1185">Reference proteome</keyword>
<dbReference type="Proteomes" id="UP000245383">
    <property type="component" value="Unassembled WGS sequence"/>
</dbReference>
<dbReference type="Pfam" id="PF00134">
    <property type="entry name" value="Cyclin_N"/>
    <property type="match status" value="1"/>
</dbReference>
<gene>
    <name evidence="2" type="ORF">BB561_004276</name>
</gene>
<evidence type="ECO:0000313" key="2">
    <source>
        <dbReference type="EMBL" id="PVU91676.1"/>
    </source>
</evidence>
<dbReference type="EMBL" id="MBFR01000189">
    <property type="protein sequence ID" value="PVU91676.1"/>
    <property type="molecule type" value="Genomic_DNA"/>
</dbReference>
<dbReference type="STRING" id="133385.A0A2T9YH50"/>
<dbReference type="GO" id="GO:0006357">
    <property type="term" value="P:regulation of transcription by RNA polymerase II"/>
    <property type="evidence" value="ECO:0007669"/>
    <property type="project" value="InterPro"/>
</dbReference>
<name>A0A2T9YH50_9FUNG</name>
<evidence type="ECO:0000259" key="1">
    <source>
        <dbReference type="Pfam" id="PF00134"/>
    </source>
</evidence>
<feature type="domain" description="Cyclin N-terminal" evidence="1">
    <location>
        <begin position="26"/>
        <end position="101"/>
    </location>
</feature>
<dbReference type="PANTHER" id="PTHR10026">
    <property type="entry name" value="CYCLIN"/>
    <property type="match status" value="1"/>
</dbReference>
<dbReference type="InterPro" id="IPR006671">
    <property type="entry name" value="Cyclin_N"/>
</dbReference>
<sequence>MEPTRLYAKQQMLNTPSALDGISLNDELQMRRKACTIINQVSTKLHLPQIVQATACALVQRFYMVNSLRVWHHYNVAAIALYCSCKIEENLRKLEDFIPAFSYYASKQTLTAQTDSEEYRAWQKIILSGEIHLLASTHFELFLQHPHELLLSLVEPLQLDYRLAFFALGFISDCYKTPIIVLYQNVEICIASVILSLRISSTRHSSKPPNTALNSGSIAKHDNIYFLVDQYMKTNNITQKAITEVINWITIFYAQSKPLLQQT</sequence>
<protein>
    <recommendedName>
        <fullName evidence="1">Cyclin N-terminal domain-containing protein</fullName>
    </recommendedName>
</protein>
<dbReference type="InterPro" id="IPR036915">
    <property type="entry name" value="Cyclin-like_sf"/>
</dbReference>